<protein>
    <submittedName>
        <fullName evidence="1">Uncharacterized protein</fullName>
    </submittedName>
</protein>
<proteinExistence type="predicted"/>
<accession>A0A1L8QU12</accession>
<dbReference type="STRING" id="328396.RU93_GL001860"/>
<organism evidence="1 2">
    <name type="scientific">Enterococcus aquimarinus</name>
    <dbReference type="NCBI Taxonomy" id="328396"/>
    <lineage>
        <taxon>Bacteria</taxon>
        <taxon>Bacillati</taxon>
        <taxon>Bacillota</taxon>
        <taxon>Bacilli</taxon>
        <taxon>Lactobacillales</taxon>
        <taxon>Enterococcaceae</taxon>
        <taxon>Enterococcus</taxon>
    </lineage>
</organism>
<reference evidence="1 2" key="1">
    <citation type="submission" date="2014-12" db="EMBL/GenBank/DDBJ databases">
        <title>Draft genome sequences of 29 type strains of Enterococci.</title>
        <authorList>
            <person name="Zhong Z."/>
            <person name="Sun Z."/>
            <person name="Liu W."/>
            <person name="Zhang W."/>
            <person name="Zhang H."/>
        </authorList>
    </citation>
    <scope>NUCLEOTIDE SEQUENCE [LARGE SCALE GENOMIC DNA]</scope>
    <source>
        <strain evidence="1 2">DSM 17690</strain>
    </source>
</reference>
<dbReference type="Proteomes" id="UP000182149">
    <property type="component" value="Unassembled WGS sequence"/>
</dbReference>
<comment type="caution">
    <text evidence="1">The sequence shown here is derived from an EMBL/GenBank/DDBJ whole genome shotgun (WGS) entry which is preliminary data.</text>
</comment>
<sequence length="45" mass="5534">MMDTFIFKITLFPLKRRLKKVLVLILWYDKKKRGHGNEKKKTIEK</sequence>
<evidence type="ECO:0000313" key="2">
    <source>
        <dbReference type="Proteomes" id="UP000182149"/>
    </source>
</evidence>
<dbReference type="EMBL" id="JXKD01000005">
    <property type="protein sequence ID" value="OJG10987.1"/>
    <property type="molecule type" value="Genomic_DNA"/>
</dbReference>
<dbReference type="AlphaFoldDB" id="A0A1L8QU12"/>
<name>A0A1L8QU12_9ENTE</name>
<keyword evidence="2" id="KW-1185">Reference proteome</keyword>
<gene>
    <name evidence="1" type="ORF">RU93_GL001860</name>
</gene>
<evidence type="ECO:0000313" key="1">
    <source>
        <dbReference type="EMBL" id="OJG10987.1"/>
    </source>
</evidence>